<organism evidence="1 2">
    <name type="scientific">Staurois parvus</name>
    <dbReference type="NCBI Taxonomy" id="386267"/>
    <lineage>
        <taxon>Eukaryota</taxon>
        <taxon>Metazoa</taxon>
        <taxon>Chordata</taxon>
        <taxon>Craniata</taxon>
        <taxon>Vertebrata</taxon>
        <taxon>Euteleostomi</taxon>
        <taxon>Amphibia</taxon>
        <taxon>Batrachia</taxon>
        <taxon>Anura</taxon>
        <taxon>Neobatrachia</taxon>
        <taxon>Ranoidea</taxon>
        <taxon>Ranidae</taxon>
        <taxon>Staurois</taxon>
    </lineage>
</organism>
<name>A0ABN9BIA8_9NEOB</name>
<gene>
    <name evidence="1" type="ORF">SPARVUS_LOCUS2977076</name>
</gene>
<comment type="caution">
    <text evidence="1">The sequence shown here is derived from an EMBL/GenBank/DDBJ whole genome shotgun (WGS) entry which is preliminary data.</text>
</comment>
<keyword evidence="2" id="KW-1185">Reference proteome</keyword>
<reference evidence="1" key="1">
    <citation type="submission" date="2023-05" db="EMBL/GenBank/DDBJ databases">
        <authorList>
            <person name="Stuckert A."/>
        </authorList>
    </citation>
    <scope>NUCLEOTIDE SEQUENCE</scope>
</reference>
<sequence length="48" mass="5479">MFDPDFSNPPLLPQSLIHLLIEESLGGKRHMLSLVCIARDFFFLGECM</sequence>
<proteinExistence type="predicted"/>
<evidence type="ECO:0000313" key="1">
    <source>
        <dbReference type="EMBL" id="CAI9547377.1"/>
    </source>
</evidence>
<dbReference type="Proteomes" id="UP001162483">
    <property type="component" value="Unassembled WGS sequence"/>
</dbReference>
<evidence type="ECO:0008006" key="3">
    <source>
        <dbReference type="Google" id="ProtNLM"/>
    </source>
</evidence>
<protein>
    <recommendedName>
        <fullName evidence="3">Maturase K</fullName>
    </recommendedName>
</protein>
<dbReference type="EMBL" id="CATNWA010004247">
    <property type="protein sequence ID" value="CAI9547377.1"/>
    <property type="molecule type" value="Genomic_DNA"/>
</dbReference>
<evidence type="ECO:0000313" key="2">
    <source>
        <dbReference type="Proteomes" id="UP001162483"/>
    </source>
</evidence>
<accession>A0ABN9BIA8</accession>